<dbReference type="Gene3D" id="3.40.50.1820">
    <property type="entry name" value="alpha/beta hydrolase"/>
    <property type="match status" value="1"/>
</dbReference>
<reference evidence="4 5" key="1">
    <citation type="submission" date="2018-03" db="EMBL/GenBank/DDBJ databases">
        <title>Genomes of Pezizomycetes fungi and the evolution of truffles.</title>
        <authorList>
            <person name="Murat C."/>
            <person name="Payen T."/>
            <person name="Noel B."/>
            <person name="Kuo A."/>
            <person name="Martin F.M."/>
        </authorList>
    </citation>
    <scope>NUCLEOTIDE SEQUENCE [LARGE SCALE GENOMIC DNA]</scope>
    <source>
        <strain evidence="4">091103-1</strain>
    </source>
</reference>
<keyword evidence="2" id="KW-0472">Membrane</keyword>
<keyword evidence="5" id="KW-1185">Reference proteome</keyword>
<keyword evidence="2" id="KW-0812">Transmembrane</keyword>
<dbReference type="PANTHER" id="PTHR48081:SF31">
    <property type="entry name" value="STERYL ACETYL HYDROLASE MUG81-RELATED"/>
    <property type="match status" value="1"/>
</dbReference>
<dbReference type="SUPFAM" id="SSF53474">
    <property type="entry name" value="alpha/beta-Hydrolases"/>
    <property type="match status" value="1"/>
</dbReference>
<dbReference type="EMBL" id="PYWC01000102">
    <property type="protein sequence ID" value="PWW72549.1"/>
    <property type="molecule type" value="Genomic_DNA"/>
</dbReference>
<feature type="transmembrane region" description="Helical" evidence="2">
    <location>
        <begin position="20"/>
        <end position="44"/>
    </location>
</feature>
<comment type="caution">
    <text evidence="4">The sequence shown here is derived from an EMBL/GenBank/DDBJ whole genome shotgun (WGS) entry which is preliminary data.</text>
</comment>
<dbReference type="STRING" id="42249.A0A317SDD1"/>
<dbReference type="InterPro" id="IPR029058">
    <property type="entry name" value="AB_hydrolase_fold"/>
</dbReference>
<evidence type="ECO:0000256" key="1">
    <source>
        <dbReference type="ARBA" id="ARBA00022801"/>
    </source>
</evidence>
<feature type="domain" description="Alpha/beta hydrolase fold-3" evidence="3">
    <location>
        <begin position="125"/>
        <end position="330"/>
    </location>
</feature>
<gene>
    <name evidence="4" type="ORF">C7212DRAFT_366472</name>
</gene>
<proteinExistence type="predicted"/>
<evidence type="ECO:0000313" key="5">
    <source>
        <dbReference type="Proteomes" id="UP000246991"/>
    </source>
</evidence>
<accession>A0A317SDD1</accession>
<evidence type="ECO:0000259" key="3">
    <source>
        <dbReference type="Pfam" id="PF07859"/>
    </source>
</evidence>
<sequence length="367" mass="40648">MKNQARTASDWHTRTMFGPITFAIKIFLWVGLLIQYKIAAFLGLRYRNGYSRTFDTFKASTSLRWFSLSELNKFYFSTRATTRPLYLESCRAHGYKSRIEALASNASALYYDADPAVADKSSSAGGGFYLGTVPGHWDFFDSLIAEAEKQGKVLSVVVLEYSLTPSDQCPFQITQTINFFRHLLREIPPSKILLGGESAGGNLSLSLLAHILHQSPYGPPIVLESPLAGMLLISPWVTFDTGADSMTKFADYDILFPEILRTWAEEYNPGLKIRNGWTEALGAEEGWWKGCGALLDGRILVTGGAHELMKDDIVAFKERLVKEGVGVEFFLPDGIHAEPIHGITGLGPEGSAAWLAHLRWLGEVVSK</sequence>
<evidence type="ECO:0000256" key="2">
    <source>
        <dbReference type="SAM" id="Phobius"/>
    </source>
</evidence>
<keyword evidence="2" id="KW-1133">Transmembrane helix</keyword>
<organism evidence="4 5">
    <name type="scientific">Tuber magnatum</name>
    <name type="common">white Piedmont truffle</name>
    <dbReference type="NCBI Taxonomy" id="42249"/>
    <lineage>
        <taxon>Eukaryota</taxon>
        <taxon>Fungi</taxon>
        <taxon>Dikarya</taxon>
        <taxon>Ascomycota</taxon>
        <taxon>Pezizomycotina</taxon>
        <taxon>Pezizomycetes</taxon>
        <taxon>Pezizales</taxon>
        <taxon>Tuberaceae</taxon>
        <taxon>Tuber</taxon>
    </lineage>
</organism>
<dbReference type="GO" id="GO:0016787">
    <property type="term" value="F:hydrolase activity"/>
    <property type="evidence" value="ECO:0007669"/>
    <property type="project" value="UniProtKB-KW"/>
</dbReference>
<dbReference type="PANTHER" id="PTHR48081">
    <property type="entry name" value="AB HYDROLASE SUPERFAMILY PROTEIN C4A8.06C"/>
    <property type="match status" value="1"/>
</dbReference>
<dbReference type="Proteomes" id="UP000246991">
    <property type="component" value="Unassembled WGS sequence"/>
</dbReference>
<evidence type="ECO:0000313" key="4">
    <source>
        <dbReference type="EMBL" id="PWW72549.1"/>
    </source>
</evidence>
<name>A0A317SDD1_9PEZI</name>
<dbReference type="InterPro" id="IPR013094">
    <property type="entry name" value="AB_hydrolase_3"/>
</dbReference>
<dbReference type="AlphaFoldDB" id="A0A317SDD1"/>
<dbReference type="InterPro" id="IPR050300">
    <property type="entry name" value="GDXG_lipolytic_enzyme"/>
</dbReference>
<dbReference type="Pfam" id="PF07859">
    <property type="entry name" value="Abhydrolase_3"/>
    <property type="match status" value="1"/>
</dbReference>
<keyword evidence="1 4" id="KW-0378">Hydrolase</keyword>
<protein>
    <submittedName>
        <fullName evidence="4">Alpha/beta-hydrolase</fullName>
    </submittedName>
</protein>
<dbReference type="OrthoDB" id="2152029at2759"/>